<reference evidence="1 2" key="1">
    <citation type="submission" date="2018-10" db="EMBL/GenBank/DDBJ databases">
        <title>Genome-centric metagenomics revealed C2 chemical producing, CO utilizing Clostridium with novel acetogenic gene cluster.</title>
        <authorList>
            <person name="Kang H."/>
            <person name="Park B."/>
            <person name="Choi I.G."/>
            <person name="Chang I.S."/>
        </authorList>
    </citation>
    <scope>NUCLEOTIDE SEQUENCE [LARGE SCALE GENOMIC DNA]</scope>
    <source>
        <strain evidence="1 2">H21-9</strain>
    </source>
</reference>
<protein>
    <submittedName>
        <fullName evidence="1">Arsenical resistance operon transcriptional repressor ArsD</fullName>
    </submittedName>
</protein>
<dbReference type="RefSeq" id="WP_122059292.1">
    <property type="nucleotide sequence ID" value="NZ_RFAQ01000030.1"/>
</dbReference>
<dbReference type="InterPro" id="IPR010712">
    <property type="entry name" value="Arsenical-R_ArsD"/>
</dbReference>
<sequence length="124" mass="13678">MKKMIIFEPAMCCSTGVCGPSINKELLRISTIIDNLKNKGILIERYNLSGNPQIFADNKTINKIINKDGIEILPVTMIDGVVVKTKYYPTNEEFCKFLGISQNDLKAKIKIKKSNGCGCNGGCC</sequence>
<dbReference type="GO" id="GO:0045892">
    <property type="term" value="P:negative regulation of DNA-templated transcription"/>
    <property type="evidence" value="ECO:0007669"/>
    <property type="project" value="InterPro"/>
</dbReference>
<dbReference type="NCBIfam" id="NF033727">
    <property type="entry name" value="chaperon_ArsD"/>
    <property type="match status" value="1"/>
</dbReference>
<evidence type="ECO:0000313" key="1">
    <source>
        <dbReference type="EMBL" id="RMD00279.1"/>
    </source>
</evidence>
<dbReference type="AlphaFoldDB" id="A0A3M0SP53"/>
<dbReference type="Gene3D" id="3.40.30.10">
    <property type="entry name" value="Glutaredoxin"/>
    <property type="match status" value="1"/>
</dbReference>
<dbReference type="GO" id="GO:0046685">
    <property type="term" value="P:response to arsenic-containing substance"/>
    <property type="evidence" value="ECO:0007669"/>
    <property type="project" value="InterPro"/>
</dbReference>
<evidence type="ECO:0000313" key="2">
    <source>
        <dbReference type="Proteomes" id="UP000277999"/>
    </source>
</evidence>
<dbReference type="GO" id="GO:0003677">
    <property type="term" value="F:DNA binding"/>
    <property type="evidence" value="ECO:0007669"/>
    <property type="project" value="InterPro"/>
</dbReference>
<dbReference type="Pfam" id="PF06953">
    <property type="entry name" value="ArsD"/>
    <property type="match status" value="1"/>
</dbReference>
<dbReference type="Proteomes" id="UP000277999">
    <property type="component" value="Unassembled WGS sequence"/>
</dbReference>
<comment type="caution">
    <text evidence="1">The sequence shown here is derived from an EMBL/GenBank/DDBJ whole genome shotgun (WGS) entry which is preliminary data.</text>
</comment>
<dbReference type="EMBL" id="RFAQ01000030">
    <property type="protein sequence ID" value="RMD00279.1"/>
    <property type="molecule type" value="Genomic_DNA"/>
</dbReference>
<proteinExistence type="predicted"/>
<organism evidence="1 2">
    <name type="scientific">Clostridium autoethanogenum</name>
    <dbReference type="NCBI Taxonomy" id="84023"/>
    <lineage>
        <taxon>Bacteria</taxon>
        <taxon>Bacillati</taxon>
        <taxon>Bacillota</taxon>
        <taxon>Clostridia</taxon>
        <taxon>Eubacteriales</taxon>
        <taxon>Clostridiaceae</taxon>
        <taxon>Clostridium</taxon>
    </lineage>
</organism>
<accession>A0A3M0SP53</accession>
<gene>
    <name evidence="1" type="primary">arsD</name>
    <name evidence="1" type="ORF">D9O40_10645</name>
</gene>
<name>A0A3M0SP53_9CLOT</name>